<dbReference type="Pfam" id="PF01575">
    <property type="entry name" value="MaoC_dehydratas"/>
    <property type="match status" value="1"/>
</dbReference>
<evidence type="ECO:0000313" key="3">
    <source>
        <dbReference type="Proteomes" id="UP000027466"/>
    </source>
</evidence>
<dbReference type="PANTHER" id="PTHR42993">
    <property type="entry name" value="MAOC-LIKE DEHYDRATASE DOMAIN-CONTAINING PROTEIN"/>
    <property type="match status" value="1"/>
</dbReference>
<dbReference type="Gene3D" id="3.10.129.10">
    <property type="entry name" value="Hotdog Thioesterase"/>
    <property type="match status" value="1"/>
</dbReference>
<dbReference type="InterPro" id="IPR002539">
    <property type="entry name" value="MaoC-like_dom"/>
</dbReference>
<evidence type="ECO:0000259" key="1">
    <source>
        <dbReference type="Pfam" id="PF01575"/>
    </source>
</evidence>
<dbReference type="SUPFAM" id="SSF54637">
    <property type="entry name" value="Thioesterase/thiol ester dehydrase-isomerase"/>
    <property type="match status" value="1"/>
</dbReference>
<keyword evidence="3" id="KW-1185">Reference proteome</keyword>
<dbReference type="InterPro" id="IPR039375">
    <property type="entry name" value="NodN-like"/>
</dbReference>
<dbReference type="InterPro" id="IPR029069">
    <property type="entry name" value="HotDog_dom_sf"/>
</dbReference>
<dbReference type="RefSeq" id="WP_081867979.1">
    <property type="nucleotide sequence ID" value="NZ_CADFFX010000006.1"/>
</dbReference>
<dbReference type="CDD" id="cd03450">
    <property type="entry name" value="NodN"/>
    <property type="match status" value="1"/>
</dbReference>
<feature type="domain" description="MaoC-like" evidence="1">
    <location>
        <begin position="34"/>
        <end position="150"/>
    </location>
</feature>
<name>A0A069PT71_9BURK</name>
<proteinExistence type="predicted"/>
<comment type="caution">
    <text evidence="2">The sequence shown here is derived from an EMBL/GenBank/DDBJ whole genome shotgun (WGS) entry which is preliminary data.</text>
</comment>
<dbReference type="STRING" id="60547.GCA_000751215_01128"/>
<dbReference type="AlphaFoldDB" id="A0A069PT71"/>
<reference evidence="2 3" key="1">
    <citation type="submission" date="2014-03" db="EMBL/GenBank/DDBJ databases">
        <title>Draft Genome Sequences of Four Burkholderia Strains.</title>
        <authorList>
            <person name="Liu X.Y."/>
            <person name="Li C.X."/>
            <person name="Xu J.H."/>
        </authorList>
    </citation>
    <scope>NUCLEOTIDE SEQUENCE [LARGE SCALE GENOMIC DNA]</scope>
    <source>
        <strain evidence="2 3">DSM 50014</strain>
    </source>
</reference>
<dbReference type="Proteomes" id="UP000027466">
    <property type="component" value="Unassembled WGS sequence"/>
</dbReference>
<dbReference type="EMBL" id="JFHC01000004">
    <property type="protein sequence ID" value="KDR43968.1"/>
    <property type="molecule type" value="Genomic_DNA"/>
</dbReference>
<organism evidence="2 3">
    <name type="scientific">Caballeronia glathei</name>
    <dbReference type="NCBI Taxonomy" id="60547"/>
    <lineage>
        <taxon>Bacteria</taxon>
        <taxon>Pseudomonadati</taxon>
        <taxon>Pseudomonadota</taxon>
        <taxon>Betaproteobacteria</taxon>
        <taxon>Burkholderiales</taxon>
        <taxon>Burkholderiaceae</taxon>
        <taxon>Caballeronia</taxon>
    </lineage>
</organism>
<gene>
    <name evidence="2" type="ORF">BG61_24825</name>
</gene>
<dbReference type="PANTHER" id="PTHR42993:SF1">
    <property type="entry name" value="MAOC-LIKE DEHYDRATASE DOMAIN-CONTAINING PROTEIN"/>
    <property type="match status" value="1"/>
</dbReference>
<sequence>MTTSLLTARSAAQQDTGPATEIPAYRLATLHEFVGRELGVSDWMPVDQARIDAFAHCTGDHQWIHVDVERARRESPYGGTIAHGYLTLSLVAALSMQAGLMPADARTGVNYGLDKVRFIAPVRAGARVRNRVTLVAAEPKGDGRVLVTTENRLEIDGEARPALIAEALAMLVA</sequence>
<accession>A0A069PT71</accession>
<evidence type="ECO:0000313" key="2">
    <source>
        <dbReference type="EMBL" id="KDR43968.1"/>
    </source>
</evidence>
<protein>
    <submittedName>
        <fullName evidence="2">Nodulation protein NodN</fullName>
    </submittedName>
</protein>